<proteinExistence type="predicted"/>
<accession>A0A1J9UYD6</accession>
<evidence type="ECO:0000313" key="1">
    <source>
        <dbReference type="EMBL" id="OJD81738.1"/>
    </source>
</evidence>
<gene>
    <name evidence="1" type="ORF">BAU28_24075</name>
</gene>
<dbReference type="EMBL" id="MAOI01000030">
    <property type="protein sequence ID" value="OJD81738.1"/>
    <property type="molecule type" value="Genomic_DNA"/>
</dbReference>
<dbReference type="Proteomes" id="UP000182788">
    <property type="component" value="Unassembled WGS sequence"/>
</dbReference>
<dbReference type="AlphaFoldDB" id="A0A1J9UYD6"/>
<reference evidence="1 2" key="1">
    <citation type="submission" date="2016-06" db="EMBL/GenBank/DDBJ databases">
        <title>First insights into the genetic diversity and population structure of in the Bacillus cereus group bacteria from diverse marine environments.</title>
        <authorList>
            <person name="Liu Y."/>
            <person name="Lai Q."/>
            <person name="Shao Z."/>
        </authorList>
    </citation>
    <scope>NUCLEOTIDE SEQUENCE [LARGE SCALE GENOMIC DNA]</scope>
    <source>
        <strain evidence="1 2">NH24A2</strain>
    </source>
</reference>
<comment type="caution">
    <text evidence="1">The sequence shown here is derived from an EMBL/GenBank/DDBJ whole genome shotgun (WGS) entry which is preliminary data.</text>
</comment>
<evidence type="ECO:0000313" key="2">
    <source>
        <dbReference type="Proteomes" id="UP000182788"/>
    </source>
</evidence>
<protein>
    <submittedName>
        <fullName evidence="1">Uncharacterized protein</fullName>
    </submittedName>
</protein>
<organism evidence="1 2">
    <name type="scientific">Bacillus paramycoides</name>
    <dbReference type="NCBI Taxonomy" id="2026194"/>
    <lineage>
        <taxon>Bacteria</taxon>
        <taxon>Bacillati</taxon>
        <taxon>Bacillota</taxon>
        <taxon>Bacilli</taxon>
        <taxon>Bacillales</taxon>
        <taxon>Bacillaceae</taxon>
        <taxon>Bacillus</taxon>
        <taxon>Bacillus cereus group</taxon>
    </lineage>
</organism>
<sequence length="66" mass="7853">MNTALLLSNFIVIPNFTSYKTDYIRGEINRKNNFFWLHQIEMHLPPTVGLLSFTTLEEGDFFRIMR</sequence>
<name>A0A1J9UYD6_9BACI</name>